<sequence length="131" mass="14729">MSDSFSSLSSNLTSVPIKKKETRQRAVLSWYDLRSEEYTASDVAQLLLDRAAGCVNICEVKHNFCANFSVIRLKTAYLVAGFNISTNKWMGKCSHKEKRDTAMCANFSVIRLKTAYLVAGFNISTNKWMGK</sequence>
<accession>A0A448WP29</accession>
<evidence type="ECO:0000313" key="1">
    <source>
        <dbReference type="EMBL" id="VEL16668.1"/>
    </source>
</evidence>
<gene>
    <name evidence="1" type="ORF">PXEA_LOCUS10108</name>
</gene>
<keyword evidence="2" id="KW-1185">Reference proteome</keyword>
<name>A0A448WP29_9PLAT</name>
<protein>
    <submittedName>
        <fullName evidence="1">Uncharacterized protein</fullName>
    </submittedName>
</protein>
<dbReference type="Proteomes" id="UP000784294">
    <property type="component" value="Unassembled WGS sequence"/>
</dbReference>
<proteinExistence type="predicted"/>
<comment type="caution">
    <text evidence="1">The sequence shown here is derived from an EMBL/GenBank/DDBJ whole genome shotgun (WGS) entry which is preliminary data.</text>
</comment>
<reference evidence="1" key="1">
    <citation type="submission" date="2018-11" db="EMBL/GenBank/DDBJ databases">
        <authorList>
            <consortium name="Pathogen Informatics"/>
        </authorList>
    </citation>
    <scope>NUCLEOTIDE SEQUENCE</scope>
</reference>
<dbReference type="EMBL" id="CAAALY010029432">
    <property type="protein sequence ID" value="VEL16668.1"/>
    <property type="molecule type" value="Genomic_DNA"/>
</dbReference>
<dbReference type="OrthoDB" id="5974730at2759"/>
<organism evidence="1 2">
    <name type="scientific">Protopolystoma xenopodis</name>
    <dbReference type="NCBI Taxonomy" id="117903"/>
    <lineage>
        <taxon>Eukaryota</taxon>
        <taxon>Metazoa</taxon>
        <taxon>Spiralia</taxon>
        <taxon>Lophotrochozoa</taxon>
        <taxon>Platyhelminthes</taxon>
        <taxon>Monogenea</taxon>
        <taxon>Polyopisthocotylea</taxon>
        <taxon>Polystomatidea</taxon>
        <taxon>Polystomatidae</taxon>
        <taxon>Protopolystoma</taxon>
    </lineage>
</organism>
<evidence type="ECO:0000313" key="2">
    <source>
        <dbReference type="Proteomes" id="UP000784294"/>
    </source>
</evidence>
<dbReference type="AlphaFoldDB" id="A0A448WP29"/>